<dbReference type="PROSITE" id="PS51257">
    <property type="entry name" value="PROKAR_LIPOPROTEIN"/>
    <property type="match status" value="1"/>
</dbReference>
<dbReference type="Gene3D" id="3.40.190.10">
    <property type="entry name" value="Periplasmic binding protein-like II"/>
    <property type="match status" value="1"/>
</dbReference>
<evidence type="ECO:0000256" key="2">
    <source>
        <dbReference type="SAM" id="SignalP"/>
    </source>
</evidence>
<dbReference type="GO" id="GO:0043190">
    <property type="term" value="C:ATP-binding cassette (ABC) transporter complex"/>
    <property type="evidence" value="ECO:0007669"/>
    <property type="project" value="InterPro"/>
</dbReference>
<dbReference type="Pfam" id="PF00496">
    <property type="entry name" value="SBP_bac_5"/>
    <property type="match status" value="1"/>
</dbReference>
<sequence length="544" mass="59844">MKKRIALLLSVAMLVGMMAGCGGGSKDSGGGTTTTPAAEAGQTAGGTAEGGSGPAVPAHKETLVIGTDADINTLDLQKQQDQINNIILKNTHQTLVFFTNGADGEERFVPCLATDWEFKDDTHIVMHLRDDVYFNDGNKTPMTAEDVKFTLDMAMENMVASNLAGYVACNVVDDHTIEIEIESYNNEFVQTLASVPLSIQSKKAYDDGVTDPFYIGTGPYKFDEWVEGEYCRIVKVADYWGNDIPAGENLAPGVSDAIEFRPYIEASSRVIALQSGEIDVCVNPPINELQYLEEDKNITVFEQPGTRLFYFAFNVEKAPWDNQKLRQAVACAIDRDAVLEAAVYGKGTLQKTILNRGLWGFYDDMEGFNYDVDRAKALMAEAGYPDGGIKTTLSYASGTPYEQIATVIQANLAAIGVEATLEPMETATLKSACVDGSQELFLWRWNEDSKVDFVYRDLFYTDSGSNYHHYSDSKVDGLVDTVATEKDPEKRLAAAQELQEYLVDACPQVPLYIANLVIAYNKNLQGQYLFGGGNHDWRHAYIAE</sequence>
<feature type="signal peptide" evidence="2">
    <location>
        <begin position="1"/>
        <end position="19"/>
    </location>
</feature>
<dbReference type="InterPro" id="IPR000914">
    <property type="entry name" value="SBP_5_dom"/>
</dbReference>
<dbReference type="PIRSF" id="PIRSF002741">
    <property type="entry name" value="MppA"/>
    <property type="match status" value="1"/>
</dbReference>
<dbReference type="Gene3D" id="3.10.105.10">
    <property type="entry name" value="Dipeptide-binding Protein, Domain 3"/>
    <property type="match status" value="1"/>
</dbReference>
<dbReference type="OrthoDB" id="9772924at2"/>
<dbReference type="GO" id="GO:0015833">
    <property type="term" value="P:peptide transport"/>
    <property type="evidence" value="ECO:0007669"/>
    <property type="project" value="TreeGrafter"/>
</dbReference>
<feature type="compositionally biased region" description="Gly residues" evidence="1">
    <location>
        <begin position="43"/>
        <end position="53"/>
    </location>
</feature>
<feature type="domain" description="Solute-binding protein family 5" evidence="3">
    <location>
        <begin position="108"/>
        <end position="466"/>
    </location>
</feature>
<feature type="region of interest" description="Disordered" evidence="1">
    <location>
        <begin position="25"/>
        <end position="57"/>
    </location>
</feature>
<feature type="chain" id="PRO_5039142913" evidence="2">
    <location>
        <begin position="20"/>
        <end position="544"/>
    </location>
</feature>
<dbReference type="InterPro" id="IPR030678">
    <property type="entry name" value="Peptide/Ni-bd"/>
</dbReference>
<organism evidence="4 5">
    <name type="scientific">Enterocloster asparagiformis</name>
    <dbReference type="NCBI Taxonomy" id="333367"/>
    <lineage>
        <taxon>Bacteria</taxon>
        <taxon>Bacillati</taxon>
        <taxon>Bacillota</taxon>
        <taxon>Clostridia</taxon>
        <taxon>Lachnospirales</taxon>
        <taxon>Lachnospiraceae</taxon>
        <taxon>Enterocloster</taxon>
    </lineage>
</organism>
<proteinExistence type="predicted"/>
<dbReference type="GO" id="GO:0042597">
    <property type="term" value="C:periplasmic space"/>
    <property type="evidence" value="ECO:0007669"/>
    <property type="project" value="UniProtKB-ARBA"/>
</dbReference>
<protein>
    <submittedName>
        <fullName evidence="4">ABC transporter substrate-binding protein</fullName>
    </submittedName>
</protein>
<gene>
    <name evidence="4" type="ORF">DWV29_08620</name>
</gene>
<accession>A0A413FHK2</accession>
<dbReference type="GO" id="GO:1904680">
    <property type="term" value="F:peptide transmembrane transporter activity"/>
    <property type="evidence" value="ECO:0007669"/>
    <property type="project" value="TreeGrafter"/>
</dbReference>
<dbReference type="AlphaFoldDB" id="A0A413FHK2"/>
<evidence type="ECO:0000313" key="5">
    <source>
        <dbReference type="Proteomes" id="UP000283880"/>
    </source>
</evidence>
<name>A0A413FHK2_9FIRM</name>
<comment type="caution">
    <text evidence="4">The sequence shown here is derived from an EMBL/GenBank/DDBJ whole genome shotgun (WGS) entry which is preliminary data.</text>
</comment>
<dbReference type="InterPro" id="IPR039424">
    <property type="entry name" value="SBP_5"/>
</dbReference>
<dbReference type="Gene3D" id="3.90.76.10">
    <property type="entry name" value="Dipeptide-binding Protein, Domain 1"/>
    <property type="match status" value="1"/>
</dbReference>
<dbReference type="Proteomes" id="UP000283880">
    <property type="component" value="Unassembled WGS sequence"/>
</dbReference>
<dbReference type="RefSeq" id="WP_117777275.1">
    <property type="nucleotide sequence ID" value="NZ_JAWRJJ010000437.1"/>
</dbReference>
<evidence type="ECO:0000259" key="3">
    <source>
        <dbReference type="Pfam" id="PF00496"/>
    </source>
</evidence>
<dbReference type="SUPFAM" id="SSF53850">
    <property type="entry name" value="Periplasmic binding protein-like II"/>
    <property type="match status" value="1"/>
</dbReference>
<evidence type="ECO:0000313" key="4">
    <source>
        <dbReference type="EMBL" id="RGX30484.1"/>
    </source>
</evidence>
<dbReference type="CDD" id="cd08512">
    <property type="entry name" value="PBP2_NikA_DppA_OppA_like_7"/>
    <property type="match status" value="1"/>
</dbReference>
<reference evidence="4 5" key="1">
    <citation type="submission" date="2018-08" db="EMBL/GenBank/DDBJ databases">
        <title>A genome reference for cultivated species of the human gut microbiota.</title>
        <authorList>
            <person name="Zou Y."/>
            <person name="Xue W."/>
            <person name="Luo G."/>
        </authorList>
    </citation>
    <scope>NUCLEOTIDE SEQUENCE [LARGE SCALE GENOMIC DNA]</scope>
    <source>
        <strain evidence="4 5">AF04-15</strain>
    </source>
</reference>
<dbReference type="PANTHER" id="PTHR30290">
    <property type="entry name" value="PERIPLASMIC BINDING COMPONENT OF ABC TRANSPORTER"/>
    <property type="match status" value="1"/>
</dbReference>
<dbReference type="EMBL" id="QSBM01000005">
    <property type="protein sequence ID" value="RGX30484.1"/>
    <property type="molecule type" value="Genomic_DNA"/>
</dbReference>
<keyword evidence="2" id="KW-0732">Signal</keyword>
<evidence type="ECO:0000256" key="1">
    <source>
        <dbReference type="SAM" id="MobiDB-lite"/>
    </source>
</evidence>
<feature type="compositionally biased region" description="Low complexity" evidence="1">
    <location>
        <begin position="33"/>
        <end position="42"/>
    </location>
</feature>